<evidence type="ECO:0000256" key="3">
    <source>
        <dbReference type="ARBA" id="ARBA00022475"/>
    </source>
</evidence>
<reference evidence="12 13" key="1">
    <citation type="submission" date="2020-08" db="EMBL/GenBank/DDBJ databases">
        <title>Genomic Encyclopedia of Type Strains, Phase IV (KMG-IV): sequencing the most valuable type-strain genomes for metagenomic binning, comparative biology and taxonomic classification.</title>
        <authorList>
            <person name="Goeker M."/>
        </authorList>
    </citation>
    <scope>NUCLEOTIDE SEQUENCE [LARGE SCALE GENOMIC DNA]</scope>
    <source>
        <strain evidence="12 13">DSM 28101</strain>
    </source>
</reference>
<dbReference type="PANTHER" id="PTHR33362">
    <property type="entry name" value="SIALIC ACID TRAP TRANSPORTER PERMEASE PROTEIN SIAT-RELATED"/>
    <property type="match status" value="1"/>
</dbReference>
<evidence type="ECO:0000256" key="5">
    <source>
        <dbReference type="ARBA" id="ARBA00022692"/>
    </source>
</evidence>
<gene>
    <name evidence="12" type="ORF">GGR30_000886</name>
</gene>
<organism evidence="12 13">
    <name type="scientific">Martelella radicis</name>
    <dbReference type="NCBI Taxonomy" id="1397476"/>
    <lineage>
        <taxon>Bacteria</taxon>
        <taxon>Pseudomonadati</taxon>
        <taxon>Pseudomonadota</taxon>
        <taxon>Alphaproteobacteria</taxon>
        <taxon>Hyphomicrobiales</taxon>
        <taxon>Aurantimonadaceae</taxon>
        <taxon>Martelella</taxon>
    </lineage>
</organism>
<dbReference type="NCBIfam" id="TIGR00786">
    <property type="entry name" value="dctM"/>
    <property type="match status" value="1"/>
</dbReference>
<evidence type="ECO:0000256" key="6">
    <source>
        <dbReference type="ARBA" id="ARBA00022989"/>
    </source>
</evidence>
<feature type="transmembrane region" description="Helical" evidence="9">
    <location>
        <begin position="576"/>
        <end position="596"/>
    </location>
</feature>
<evidence type="ECO:0000259" key="10">
    <source>
        <dbReference type="Pfam" id="PF04290"/>
    </source>
</evidence>
<evidence type="ECO:0000313" key="12">
    <source>
        <dbReference type="EMBL" id="MBB4120975.1"/>
    </source>
</evidence>
<dbReference type="InterPro" id="IPR010656">
    <property type="entry name" value="DctM"/>
</dbReference>
<proteinExistence type="predicted"/>
<evidence type="ECO:0000256" key="7">
    <source>
        <dbReference type="ARBA" id="ARBA00023136"/>
    </source>
</evidence>
<feature type="transmembrane region" description="Helical" evidence="9">
    <location>
        <begin position="277"/>
        <end position="301"/>
    </location>
</feature>
<feature type="transmembrane region" description="Helical" evidence="9">
    <location>
        <begin position="536"/>
        <end position="564"/>
    </location>
</feature>
<dbReference type="GO" id="GO:0022857">
    <property type="term" value="F:transmembrane transporter activity"/>
    <property type="evidence" value="ECO:0007669"/>
    <property type="project" value="UniProtKB-UniRule"/>
</dbReference>
<dbReference type="EMBL" id="JACIDZ010000002">
    <property type="protein sequence ID" value="MBB4120975.1"/>
    <property type="molecule type" value="Genomic_DNA"/>
</dbReference>
<evidence type="ECO:0000259" key="11">
    <source>
        <dbReference type="Pfam" id="PF06808"/>
    </source>
</evidence>
<keyword evidence="2 8" id="KW-0813">Transport</keyword>
<evidence type="ECO:0000256" key="8">
    <source>
        <dbReference type="RuleBase" id="RU369079"/>
    </source>
</evidence>
<feature type="transmembrane region" description="Helical" evidence="9">
    <location>
        <begin position="322"/>
        <end position="342"/>
    </location>
</feature>
<evidence type="ECO:0000256" key="9">
    <source>
        <dbReference type="SAM" id="Phobius"/>
    </source>
</evidence>
<dbReference type="InterPro" id="IPR055348">
    <property type="entry name" value="DctQ"/>
</dbReference>
<feature type="transmembrane region" description="Helical" evidence="9">
    <location>
        <begin position="21"/>
        <end position="46"/>
    </location>
</feature>
<keyword evidence="13" id="KW-1185">Reference proteome</keyword>
<evidence type="ECO:0000256" key="4">
    <source>
        <dbReference type="ARBA" id="ARBA00022519"/>
    </source>
</evidence>
<dbReference type="Proteomes" id="UP000530571">
    <property type="component" value="Unassembled WGS sequence"/>
</dbReference>
<evidence type="ECO:0000256" key="1">
    <source>
        <dbReference type="ARBA" id="ARBA00004429"/>
    </source>
</evidence>
<dbReference type="AlphaFoldDB" id="A0A7W6KH56"/>
<feature type="transmembrane region" description="Helical" evidence="9">
    <location>
        <begin position="494"/>
        <end position="524"/>
    </location>
</feature>
<feature type="transmembrane region" description="Helical" evidence="9">
    <location>
        <begin position="186"/>
        <end position="218"/>
    </location>
</feature>
<keyword evidence="3" id="KW-1003">Cell membrane</keyword>
<keyword evidence="4 8" id="KW-0997">Cell inner membrane</keyword>
<dbReference type="Pfam" id="PF04290">
    <property type="entry name" value="DctQ"/>
    <property type="match status" value="1"/>
</dbReference>
<evidence type="ECO:0000313" key="13">
    <source>
        <dbReference type="Proteomes" id="UP000530571"/>
    </source>
</evidence>
<feature type="transmembrane region" description="Helical" evidence="9">
    <location>
        <begin position="422"/>
        <end position="439"/>
    </location>
</feature>
<dbReference type="InterPro" id="IPR004681">
    <property type="entry name" value="TRAP_DctM"/>
</dbReference>
<feature type="transmembrane region" description="Helical" evidence="9">
    <location>
        <begin position="131"/>
        <end position="151"/>
    </location>
</feature>
<name>A0A7W6KH56_9HYPH</name>
<keyword evidence="5 9" id="KW-0812">Transmembrane</keyword>
<feature type="transmembrane region" description="Helical" evidence="9">
    <location>
        <begin position="99"/>
        <end position="119"/>
    </location>
</feature>
<comment type="caution">
    <text evidence="12">The sequence shown here is derived from an EMBL/GenBank/DDBJ whole genome shotgun (WGS) entry which is preliminary data.</text>
</comment>
<dbReference type="Pfam" id="PF06808">
    <property type="entry name" value="DctM"/>
    <property type="match status" value="1"/>
</dbReference>
<accession>A0A7W6KH56</accession>
<feature type="transmembrane region" description="Helical" evidence="9">
    <location>
        <begin position="158"/>
        <end position="180"/>
    </location>
</feature>
<dbReference type="RefSeq" id="WP_183482960.1">
    <property type="nucleotide sequence ID" value="NZ_JACIDZ010000002.1"/>
</dbReference>
<sequence length="597" mass="59628">MTSTATEYGAARLARWLRTALSATAAAVLAATLGLVLLSVILRYLFQSGLIGTEELGMWLNVALIALGAPLAMSGPLAMRLDLPLGPKAEAAARVIADAISLIAAFVLVFGSARVIALIGGTSPTLGLPEWVPFAMTATGGALIAAILALGRIGERRIASLVASAILAALATLACLRITFETTLPPSAVIAICAGIGLLAAAPLAHAFLAAAMAAMPFGGNLAAETMVTTAVSGMSRFLLLAIPFFLLTGAALSASGAAKHLVTFAASLVGHRRGGLAQTVLATGTLFSGASGSSVANAVFSATTFHPELVRHGYREARAGAIIAASSVLDNVIPPSIAFLILATATDLSVGKLLVGGLLAGLLMAASLAIAIHMTSREQGGGPRATGSQRRGAFLAALPAFGLGIIVVFGIRIGIVTTTEAAALAAAYTLALAVFARNRNTSLFSVFRQTAAEAAAIGLLIGSAGPFAFQLAVDGVAGMLTAAAGAFGSSPAAILAFAVLVLLLAGLLLDIGAAILLFGPLLLPLATTAGIDPIAFGVIIVTTLMIGGLTPPVGMLVLVVGGVADIPAGALFRAVLPYLAALLAAVALICAYTLLI</sequence>
<evidence type="ECO:0000256" key="2">
    <source>
        <dbReference type="ARBA" id="ARBA00022448"/>
    </source>
</evidence>
<feature type="transmembrane region" description="Helical" evidence="9">
    <location>
        <begin position="58"/>
        <end position="78"/>
    </location>
</feature>
<feature type="transmembrane region" description="Helical" evidence="9">
    <location>
        <begin position="354"/>
        <end position="373"/>
    </location>
</feature>
<feature type="transmembrane region" description="Helical" evidence="9">
    <location>
        <begin position="238"/>
        <end position="257"/>
    </location>
</feature>
<keyword evidence="6 9" id="KW-1133">Transmembrane helix</keyword>
<comment type="subcellular location">
    <subcellularLocation>
        <location evidence="1 8">Cell inner membrane</location>
        <topology evidence="1 8">Multi-pass membrane protein</topology>
    </subcellularLocation>
</comment>
<feature type="transmembrane region" description="Helical" evidence="9">
    <location>
        <begin position="451"/>
        <end position="474"/>
    </location>
</feature>
<protein>
    <submittedName>
        <fullName evidence="12">Tripartite ATP-independent transporter DctM subunit</fullName>
    </submittedName>
</protein>
<dbReference type="PANTHER" id="PTHR33362:SF2">
    <property type="entry name" value="TRAP TRANSPORTER LARGE PERMEASE PROTEIN"/>
    <property type="match status" value="1"/>
</dbReference>
<feature type="transmembrane region" description="Helical" evidence="9">
    <location>
        <begin position="394"/>
        <end position="416"/>
    </location>
</feature>
<comment type="function">
    <text evidence="8">Part of the tripartite ATP-independent periplasmic (TRAP) transport system.</text>
</comment>
<keyword evidence="7 9" id="KW-0472">Membrane</keyword>
<dbReference type="GO" id="GO:0005886">
    <property type="term" value="C:plasma membrane"/>
    <property type="evidence" value="ECO:0007669"/>
    <property type="project" value="UniProtKB-SubCell"/>
</dbReference>
<feature type="domain" description="TRAP C4-dicarboxylate transport system permease DctM subunit" evidence="11">
    <location>
        <begin position="198"/>
        <end position="592"/>
    </location>
</feature>
<feature type="domain" description="Tripartite ATP-independent periplasmic transporters DctQ component" evidence="10">
    <location>
        <begin position="34"/>
        <end position="149"/>
    </location>
</feature>